<dbReference type="Proteomes" id="UP000235145">
    <property type="component" value="Unassembled WGS sequence"/>
</dbReference>
<dbReference type="AlphaFoldDB" id="A0A9R1XCJ8"/>
<evidence type="ECO:0000313" key="3">
    <source>
        <dbReference type="Proteomes" id="UP000235145"/>
    </source>
</evidence>
<reference evidence="2 3" key="1">
    <citation type="journal article" date="2017" name="Nat. Commun.">
        <title>Genome assembly with in vitro proximity ligation data and whole-genome triplication in lettuce.</title>
        <authorList>
            <person name="Reyes-Chin-Wo S."/>
            <person name="Wang Z."/>
            <person name="Yang X."/>
            <person name="Kozik A."/>
            <person name="Arikit S."/>
            <person name="Song C."/>
            <person name="Xia L."/>
            <person name="Froenicke L."/>
            <person name="Lavelle D.O."/>
            <person name="Truco M.J."/>
            <person name="Xia R."/>
            <person name="Zhu S."/>
            <person name="Xu C."/>
            <person name="Xu H."/>
            <person name="Xu X."/>
            <person name="Cox K."/>
            <person name="Korf I."/>
            <person name="Meyers B.C."/>
            <person name="Michelmore R.W."/>
        </authorList>
    </citation>
    <scope>NUCLEOTIDE SEQUENCE [LARGE SCALE GENOMIC DNA]</scope>
    <source>
        <strain evidence="3">cv. Salinas</strain>
        <tissue evidence="2">Seedlings</tissue>
    </source>
</reference>
<proteinExistence type="predicted"/>
<evidence type="ECO:0000313" key="2">
    <source>
        <dbReference type="EMBL" id="KAJ0203342.1"/>
    </source>
</evidence>
<sequence length="189" mass="22079">MEQPNNNQDQQQPNNDLNLQIDPPPMNAKQQEEFDFSEYDTLDNVNLQIVDTKFEDAEIDNYSSDDDDMAQNIDLLREQSADDHDYISPGGSLYWTPEVSDHIKPKIKSVYDSYVVAVRMYRNYALEAGFDVRLGTLRHQHSVLLRKDIYCVTVKASPTLVKWILWTFNTTSLKEEKIHSGWITRQRMF</sequence>
<dbReference type="EMBL" id="NBSK02000005">
    <property type="protein sequence ID" value="KAJ0203342.1"/>
    <property type="molecule type" value="Genomic_DNA"/>
</dbReference>
<evidence type="ECO:0000256" key="1">
    <source>
        <dbReference type="SAM" id="MobiDB-lite"/>
    </source>
</evidence>
<evidence type="ECO:0008006" key="4">
    <source>
        <dbReference type="Google" id="ProtNLM"/>
    </source>
</evidence>
<keyword evidence="3" id="KW-1185">Reference proteome</keyword>
<comment type="caution">
    <text evidence="2">The sequence shown here is derived from an EMBL/GenBank/DDBJ whole genome shotgun (WGS) entry which is preliminary data.</text>
</comment>
<protein>
    <recommendedName>
        <fullName evidence="4">FAR1 domain-containing protein</fullName>
    </recommendedName>
</protein>
<feature type="compositionally biased region" description="Low complexity" evidence="1">
    <location>
        <begin position="1"/>
        <end position="20"/>
    </location>
</feature>
<name>A0A9R1XCJ8_LACSA</name>
<gene>
    <name evidence="2" type="ORF">LSAT_V11C500283940</name>
</gene>
<accession>A0A9R1XCJ8</accession>
<feature type="region of interest" description="Disordered" evidence="1">
    <location>
        <begin position="1"/>
        <end position="28"/>
    </location>
</feature>
<organism evidence="2 3">
    <name type="scientific">Lactuca sativa</name>
    <name type="common">Garden lettuce</name>
    <dbReference type="NCBI Taxonomy" id="4236"/>
    <lineage>
        <taxon>Eukaryota</taxon>
        <taxon>Viridiplantae</taxon>
        <taxon>Streptophyta</taxon>
        <taxon>Embryophyta</taxon>
        <taxon>Tracheophyta</taxon>
        <taxon>Spermatophyta</taxon>
        <taxon>Magnoliopsida</taxon>
        <taxon>eudicotyledons</taxon>
        <taxon>Gunneridae</taxon>
        <taxon>Pentapetalae</taxon>
        <taxon>asterids</taxon>
        <taxon>campanulids</taxon>
        <taxon>Asterales</taxon>
        <taxon>Asteraceae</taxon>
        <taxon>Cichorioideae</taxon>
        <taxon>Cichorieae</taxon>
        <taxon>Lactucinae</taxon>
        <taxon>Lactuca</taxon>
    </lineage>
</organism>